<dbReference type="Pfam" id="PF00005">
    <property type="entry name" value="ABC_tran"/>
    <property type="match status" value="1"/>
</dbReference>
<dbReference type="GeneID" id="5125802"/>
<feature type="compositionally biased region" description="Basic and acidic residues" evidence="2">
    <location>
        <begin position="1"/>
        <end position="12"/>
    </location>
</feature>
<dbReference type="InParanoid" id="A5DKI6"/>
<dbReference type="GO" id="GO:0016887">
    <property type="term" value="F:ATP hydrolysis activity"/>
    <property type="evidence" value="ECO:0007669"/>
    <property type="project" value="InterPro"/>
</dbReference>
<dbReference type="InterPro" id="IPR003439">
    <property type="entry name" value="ABC_transporter-like_ATP-bd"/>
</dbReference>
<dbReference type="PROSITE" id="PS50893">
    <property type="entry name" value="ABC_TRANSPORTER_2"/>
    <property type="match status" value="1"/>
</dbReference>
<name>A5DKI6_PICGU</name>
<keyword evidence="1" id="KW-0813">Transport</keyword>
<dbReference type="Pfam" id="PF14510">
    <property type="entry name" value="ABC_trans_N"/>
    <property type="match status" value="1"/>
</dbReference>
<organism evidence="4 5">
    <name type="scientific">Meyerozyma guilliermondii (strain ATCC 6260 / CBS 566 / DSM 6381 / JCM 1539 / NBRC 10279 / NRRL Y-324)</name>
    <name type="common">Yeast</name>
    <name type="synonym">Candida guilliermondii</name>
    <dbReference type="NCBI Taxonomy" id="294746"/>
    <lineage>
        <taxon>Eukaryota</taxon>
        <taxon>Fungi</taxon>
        <taxon>Dikarya</taxon>
        <taxon>Ascomycota</taxon>
        <taxon>Saccharomycotina</taxon>
        <taxon>Pichiomycetes</taxon>
        <taxon>Debaryomycetaceae</taxon>
        <taxon>Meyerozyma</taxon>
    </lineage>
</organism>
<protein>
    <recommendedName>
        <fullName evidence="3">ABC transporter domain-containing protein</fullName>
    </recommendedName>
</protein>
<dbReference type="InterPro" id="IPR029481">
    <property type="entry name" value="ABC_trans_N"/>
</dbReference>
<reference evidence="4 5" key="1">
    <citation type="journal article" date="2009" name="Nature">
        <title>Evolution of pathogenicity and sexual reproduction in eight Candida genomes.</title>
        <authorList>
            <person name="Butler G."/>
            <person name="Rasmussen M.D."/>
            <person name="Lin M.F."/>
            <person name="Santos M.A."/>
            <person name="Sakthikumar S."/>
            <person name="Munro C.A."/>
            <person name="Rheinbay E."/>
            <person name="Grabherr M."/>
            <person name="Forche A."/>
            <person name="Reedy J.L."/>
            <person name="Agrafioti I."/>
            <person name="Arnaud M.B."/>
            <person name="Bates S."/>
            <person name="Brown A.J."/>
            <person name="Brunke S."/>
            <person name="Costanzo M.C."/>
            <person name="Fitzpatrick D.A."/>
            <person name="de Groot P.W."/>
            <person name="Harris D."/>
            <person name="Hoyer L.L."/>
            <person name="Hube B."/>
            <person name="Klis F.M."/>
            <person name="Kodira C."/>
            <person name="Lennard N."/>
            <person name="Logue M.E."/>
            <person name="Martin R."/>
            <person name="Neiman A.M."/>
            <person name="Nikolaou E."/>
            <person name="Quail M.A."/>
            <person name="Quinn J."/>
            <person name="Santos M.C."/>
            <person name="Schmitzberger F.F."/>
            <person name="Sherlock G."/>
            <person name="Shah P."/>
            <person name="Silverstein K.A."/>
            <person name="Skrzypek M.S."/>
            <person name="Soll D."/>
            <person name="Staggs R."/>
            <person name="Stansfield I."/>
            <person name="Stumpf M.P."/>
            <person name="Sudbery P.E."/>
            <person name="Srikantha T."/>
            <person name="Zeng Q."/>
            <person name="Berman J."/>
            <person name="Berriman M."/>
            <person name="Heitman J."/>
            <person name="Gow N.A."/>
            <person name="Lorenz M.C."/>
            <person name="Birren B.W."/>
            <person name="Kellis M."/>
            <person name="Cuomo C.A."/>
        </authorList>
    </citation>
    <scope>NUCLEOTIDE SEQUENCE [LARGE SCALE GENOMIC DNA]</scope>
    <source>
        <strain evidence="5">ATCC 6260 / CBS 566 / DSM 6381 / JCM 1539 / NBRC 10279 / NRRL Y-324</strain>
    </source>
</reference>
<sequence>MSQSEEYKDSRYSDAASSNNEVEEYQGFDDAADKSIRELARTITNTSINMSKTKSSEDLIRYLSHMSQVPGVEPYNHEEIEESLNPESDMFNAKFWVKNVRKLLDSDPDYYKPTSLGVAYRDLRAYGIATDSDYQPTVTSALFKLGKDYIRSLRKQDPSIYFDILKSMDAIMKPGEVTVVLGRPGSGCSTLLKTIAAHTYGFHIGEESKITYDGLTMKDIEKNFRGDVIYSAETDVHFPHLSVGDTLEFAARLRTPQNRGNVDRETYAKHMASVYMATYGLSHTRNTHVGNDFIRGVSGGERKRVSIAEVSLSGANLQCWDNATRGLDSATALEFIRALKTSATILDSTPLIAHLSMFARRLRICSTMWLCCMKVDKFSLVRQMLQRATLWKWDTIVLNVKPSSIT</sequence>
<dbReference type="eggNOG" id="KOG0065">
    <property type="taxonomic scope" value="Eukaryota"/>
</dbReference>
<dbReference type="PANTHER" id="PTHR19241">
    <property type="entry name" value="ATP-BINDING CASSETTE TRANSPORTER"/>
    <property type="match status" value="1"/>
</dbReference>
<dbReference type="SUPFAM" id="SSF52540">
    <property type="entry name" value="P-loop containing nucleoside triphosphate hydrolases"/>
    <property type="match status" value="1"/>
</dbReference>
<dbReference type="HOGENOM" id="CLU_000604_35_1_1"/>
<keyword evidence="5" id="KW-1185">Reference proteome</keyword>
<evidence type="ECO:0000313" key="5">
    <source>
        <dbReference type="Proteomes" id="UP000001997"/>
    </source>
</evidence>
<evidence type="ECO:0000256" key="1">
    <source>
        <dbReference type="ARBA" id="ARBA00022448"/>
    </source>
</evidence>
<dbReference type="InterPro" id="IPR017871">
    <property type="entry name" value="ABC_transporter-like_CS"/>
</dbReference>
<dbReference type="KEGG" id="pgu:PGUG_03787"/>
<dbReference type="STRING" id="294746.A5DKI6"/>
<dbReference type="RefSeq" id="XP_001484406.2">
    <property type="nucleotide sequence ID" value="XM_001484356.1"/>
</dbReference>
<accession>A5DKI6</accession>
<dbReference type="InterPro" id="IPR027417">
    <property type="entry name" value="P-loop_NTPase"/>
</dbReference>
<dbReference type="AlphaFoldDB" id="A5DKI6"/>
<dbReference type="VEuPathDB" id="FungiDB:PGUG_03787"/>
<dbReference type="OrthoDB" id="4501769at2759"/>
<feature type="region of interest" description="Disordered" evidence="2">
    <location>
        <begin position="1"/>
        <end position="29"/>
    </location>
</feature>
<proteinExistence type="predicted"/>
<dbReference type="OMA" id="NTHGFTI"/>
<dbReference type="Gene3D" id="3.40.50.300">
    <property type="entry name" value="P-loop containing nucleotide triphosphate hydrolases"/>
    <property type="match status" value="1"/>
</dbReference>
<evidence type="ECO:0000313" key="4">
    <source>
        <dbReference type="EMBL" id="EDK39689.2"/>
    </source>
</evidence>
<dbReference type="EMBL" id="CH408158">
    <property type="protein sequence ID" value="EDK39689.2"/>
    <property type="molecule type" value="Genomic_DNA"/>
</dbReference>
<dbReference type="PROSITE" id="PS00211">
    <property type="entry name" value="ABC_TRANSPORTER_1"/>
    <property type="match status" value="1"/>
</dbReference>
<dbReference type="GO" id="GO:0005524">
    <property type="term" value="F:ATP binding"/>
    <property type="evidence" value="ECO:0007669"/>
    <property type="project" value="InterPro"/>
</dbReference>
<evidence type="ECO:0000259" key="3">
    <source>
        <dbReference type="PROSITE" id="PS50893"/>
    </source>
</evidence>
<evidence type="ECO:0000256" key="2">
    <source>
        <dbReference type="SAM" id="MobiDB-lite"/>
    </source>
</evidence>
<dbReference type="Proteomes" id="UP000001997">
    <property type="component" value="Unassembled WGS sequence"/>
</dbReference>
<gene>
    <name evidence="4" type="ORF">PGUG_03787</name>
</gene>
<feature type="domain" description="ABC transporter" evidence="3">
    <location>
        <begin position="148"/>
        <end position="397"/>
    </location>
</feature>